<proteinExistence type="inferred from homology"/>
<evidence type="ECO:0000313" key="14">
    <source>
        <dbReference type="EMBL" id="MBK7676926.1"/>
    </source>
</evidence>
<dbReference type="InterPro" id="IPR012312">
    <property type="entry name" value="Hemerythrin-like"/>
</dbReference>
<dbReference type="InterPro" id="IPR033480">
    <property type="entry name" value="sCache_2"/>
</dbReference>
<dbReference type="Gene3D" id="1.20.120.50">
    <property type="entry name" value="Hemerythrin-like"/>
    <property type="match status" value="1"/>
</dbReference>
<evidence type="ECO:0000256" key="5">
    <source>
        <dbReference type="ARBA" id="ARBA00022723"/>
    </source>
</evidence>
<dbReference type="InterPro" id="IPR016131">
    <property type="entry name" value="Haemerythrin_Fe_BS"/>
</dbReference>
<evidence type="ECO:0000256" key="12">
    <source>
        <dbReference type="SAM" id="Phobius"/>
    </source>
</evidence>
<comment type="caution">
    <text evidence="14">The sequence shown here is derived from an EMBL/GenBank/DDBJ whole genome shotgun (WGS) entry which is preliminary data.</text>
</comment>
<dbReference type="CDD" id="cd11386">
    <property type="entry name" value="MCP_signal"/>
    <property type="match status" value="1"/>
</dbReference>
<dbReference type="AlphaFoldDB" id="A0A935UHB5"/>
<dbReference type="PROSITE" id="PS50111">
    <property type="entry name" value="CHEMOTAXIS_TRANSDUC_2"/>
    <property type="match status" value="1"/>
</dbReference>
<dbReference type="FunFam" id="1.10.287.950:FF:000001">
    <property type="entry name" value="Methyl-accepting chemotaxis sensory transducer"/>
    <property type="match status" value="1"/>
</dbReference>
<keyword evidence="9 11" id="KW-0807">Transducer</keyword>
<evidence type="ECO:0000256" key="2">
    <source>
        <dbReference type="ARBA" id="ARBA00010587"/>
    </source>
</evidence>
<gene>
    <name evidence="14" type="ORF">IPJ27_20435</name>
</gene>
<dbReference type="SUPFAM" id="SSF47188">
    <property type="entry name" value="Hemerythrin-like"/>
    <property type="match status" value="1"/>
</dbReference>
<dbReference type="SUPFAM" id="SSF58104">
    <property type="entry name" value="Methyl-accepting chemotaxis protein (MCP) signaling domain"/>
    <property type="match status" value="1"/>
</dbReference>
<dbReference type="SMART" id="SM00283">
    <property type="entry name" value="MA"/>
    <property type="match status" value="1"/>
</dbReference>
<reference evidence="14 15" key="1">
    <citation type="submission" date="2020-10" db="EMBL/GenBank/DDBJ databases">
        <title>Connecting structure to function with the recovery of over 1000 high-quality activated sludge metagenome-assembled genomes encoding full-length rRNA genes using long-read sequencing.</title>
        <authorList>
            <person name="Singleton C.M."/>
            <person name="Petriglieri F."/>
            <person name="Kristensen J.M."/>
            <person name="Kirkegaard R.H."/>
            <person name="Michaelsen T.Y."/>
            <person name="Andersen M.H."/>
            <person name="Karst S.M."/>
            <person name="Dueholm M.S."/>
            <person name="Nielsen P.H."/>
            <person name="Albertsen M."/>
        </authorList>
    </citation>
    <scope>NUCLEOTIDE SEQUENCE [LARGE SCALE GENOMIC DNA]</scope>
    <source>
        <strain evidence="14">EsbW_18-Q3-R4-48_BATAC.285</strain>
    </source>
</reference>
<dbReference type="PROSITE" id="PS00550">
    <property type="entry name" value="HEMERYTHRINS"/>
    <property type="match status" value="1"/>
</dbReference>
<evidence type="ECO:0000259" key="13">
    <source>
        <dbReference type="PROSITE" id="PS50111"/>
    </source>
</evidence>
<dbReference type="InterPro" id="IPR004089">
    <property type="entry name" value="MCPsignal_dom"/>
</dbReference>
<keyword evidence="6 12" id="KW-1133">Transmembrane helix</keyword>
<dbReference type="SMART" id="SM01049">
    <property type="entry name" value="Cache_2"/>
    <property type="match status" value="1"/>
</dbReference>
<dbReference type="Pfam" id="PF00015">
    <property type="entry name" value="MCPsignal"/>
    <property type="match status" value="1"/>
</dbReference>
<keyword evidence="5" id="KW-0479">Metal-binding</keyword>
<dbReference type="Proteomes" id="UP000697998">
    <property type="component" value="Unassembled WGS sequence"/>
</dbReference>
<evidence type="ECO:0000256" key="7">
    <source>
        <dbReference type="ARBA" id="ARBA00023004"/>
    </source>
</evidence>
<dbReference type="NCBIfam" id="NF033749">
    <property type="entry name" value="bact_hemeryth"/>
    <property type="match status" value="1"/>
</dbReference>
<sequence>MIAALRRLSLMNRLPLTAVLALLAMLLIVWESLWSLHGLLYSDRQVKTRHLVETVVGVLDHYHALQKAGTLTEDEARQQAIAAVKHLRYEKTEYFWINDLGKPVPRMVMHPTVPALDGKVLDEARFNKAISLQAGLNGDKVSVDGKNLFVSFNEVAGQAGEGYVEYLWPKPLAGGGVTSELFTKLSYVKTFEPWGWVVGSGIYIDDVDRIFIDEAKYSVLLAVGATCLLLLAGWMVRRSIVSEFGGEPRVALGATSKIAEGDLTHEIPLQAGDKGSVLFVLAHMQSNLKEMLRAIFNNASKVQASIERLSAESNEINLATQVQAGAVRHTRSAITDVSTSVEVVNGLVHATEDGAHEVARRAHDGAAVAAKVAVEMQAIADTVSASSDQVSRLVASTSEIGQMARVIKEIADQTNLLALNAAIEAARAGEQGRGFAVVADEVRKLAERTSKATSEIGGILQGIRSDTESAVEGMKAAAPVIASGVAQANSAADTLHAIEEQAQETLQKMQALSQATRDQTRRIEDIVSNVDEVMNASGQTENVIRQSLQSAAELEQASSEMFSMVQRFKIGGTSDSGSSSLRAPRGNQPAVKPLMEWSTALAVGHAEIDRQHQVLIEIANRLNSAMRSGAGRAACGSILDELVNYTINHFGFEEKLMNKHQYADREAHLAAHRKLIEDVSKFKRQYEAGGTISIELMGFVRDWLVNHFLKVDRALARDLASRGLS</sequence>
<comment type="similarity">
    <text evidence="10">Belongs to the methyl-accepting chemotaxis (MCP) protein family.</text>
</comment>
<dbReference type="Gene3D" id="3.30.450.20">
    <property type="entry name" value="PAS domain"/>
    <property type="match status" value="1"/>
</dbReference>
<dbReference type="InterPro" id="IPR035938">
    <property type="entry name" value="Hemerythrin-like_sf"/>
</dbReference>
<keyword evidence="8 12" id="KW-0472">Membrane</keyword>
<dbReference type="Pfam" id="PF08269">
    <property type="entry name" value="dCache_2"/>
    <property type="match status" value="1"/>
</dbReference>
<dbReference type="GO" id="GO:0046872">
    <property type="term" value="F:metal ion binding"/>
    <property type="evidence" value="ECO:0007669"/>
    <property type="project" value="UniProtKB-KW"/>
</dbReference>
<evidence type="ECO:0000256" key="1">
    <source>
        <dbReference type="ARBA" id="ARBA00004651"/>
    </source>
</evidence>
<evidence type="ECO:0000313" key="15">
    <source>
        <dbReference type="Proteomes" id="UP000697998"/>
    </source>
</evidence>
<dbReference type="PRINTS" id="PR00260">
    <property type="entry name" value="CHEMTRNSDUCR"/>
</dbReference>
<evidence type="ECO:0000256" key="11">
    <source>
        <dbReference type="PROSITE-ProRule" id="PRU00284"/>
    </source>
</evidence>
<dbReference type="Gene3D" id="1.10.287.950">
    <property type="entry name" value="Methyl-accepting chemotaxis protein"/>
    <property type="match status" value="1"/>
</dbReference>
<protein>
    <submittedName>
        <fullName evidence="14">Bacteriohemerythrin</fullName>
    </submittedName>
</protein>
<dbReference type="NCBIfam" id="TIGR02481">
    <property type="entry name" value="hemeryth_dom"/>
    <property type="match status" value="1"/>
</dbReference>
<evidence type="ECO:0000256" key="9">
    <source>
        <dbReference type="ARBA" id="ARBA00023224"/>
    </source>
</evidence>
<keyword evidence="4 12" id="KW-0812">Transmembrane</keyword>
<evidence type="ECO:0000256" key="6">
    <source>
        <dbReference type="ARBA" id="ARBA00022989"/>
    </source>
</evidence>
<feature type="transmembrane region" description="Helical" evidence="12">
    <location>
        <begin position="217"/>
        <end position="236"/>
    </location>
</feature>
<dbReference type="GO" id="GO:0005886">
    <property type="term" value="C:plasma membrane"/>
    <property type="evidence" value="ECO:0007669"/>
    <property type="project" value="UniProtKB-SubCell"/>
</dbReference>
<dbReference type="CDD" id="cd12107">
    <property type="entry name" value="Hemerythrin"/>
    <property type="match status" value="1"/>
</dbReference>
<evidence type="ECO:0000256" key="8">
    <source>
        <dbReference type="ARBA" id="ARBA00023136"/>
    </source>
</evidence>
<accession>A0A935UHB5</accession>
<dbReference type="GO" id="GO:0007165">
    <property type="term" value="P:signal transduction"/>
    <property type="evidence" value="ECO:0007669"/>
    <property type="project" value="UniProtKB-KW"/>
</dbReference>
<dbReference type="GO" id="GO:0006935">
    <property type="term" value="P:chemotaxis"/>
    <property type="evidence" value="ECO:0007669"/>
    <property type="project" value="InterPro"/>
</dbReference>
<name>A0A935UHB5_9PROT</name>
<dbReference type="EMBL" id="JADJMH010000029">
    <property type="protein sequence ID" value="MBK7676926.1"/>
    <property type="molecule type" value="Genomic_DNA"/>
</dbReference>
<dbReference type="PANTHER" id="PTHR32089">
    <property type="entry name" value="METHYL-ACCEPTING CHEMOTAXIS PROTEIN MCPB"/>
    <property type="match status" value="1"/>
</dbReference>
<evidence type="ECO:0000256" key="4">
    <source>
        <dbReference type="ARBA" id="ARBA00022692"/>
    </source>
</evidence>
<comment type="subcellular location">
    <subcellularLocation>
        <location evidence="1">Cell membrane</location>
        <topology evidence="1">Multi-pass membrane protein</topology>
    </subcellularLocation>
</comment>
<organism evidence="14 15">
    <name type="scientific">Candidatus Accumulibacter proximus</name>
    <dbReference type="NCBI Taxonomy" id="2954385"/>
    <lineage>
        <taxon>Bacteria</taxon>
        <taxon>Pseudomonadati</taxon>
        <taxon>Pseudomonadota</taxon>
        <taxon>Betaproteobacteria</taxon>
        <taxon>Candidatus Accumulibacter</taxon>
    </lineage>
</organism>
<evidence type="ECO:0000256" key="3">
    <source>
        <dbReference type="ARBA" id="ARBA00022475"/>
    </source>
</evidence>
<dbReference type="InterPro" id="IPR004090">
    <property type="entry name" value="Chemotax_Me-accpt_rcpt"/>
</dbReference>
<keyword evidence="7" id="KW-0408">Iron</keyword>
<dbReference type="Pfam" id="PF01814">
    <property type="entry name" value="Hemerythrin"/>
    <property type="match status" value="1"/>
</dbReference>
<dbReference type="InterPro" id="IPR004010">
    <property type="entry name" value="Double_Cache_2"/>
</dbReference>
<evidence type="ECO:0000256" key="10">
    <source>
        <dbReference type="ARBA" id="ARBA00029447"/>
    </source>
</evidence>
<feature type="domain" description="Methyl-accepting transducer" evidence="13">
    <location>
        <begin position="298"/>
        <end position="534"/>
    </location>
</feature>
<dbReference type="PANTHER" id="PTHR32089:SF112">
    <property type="entry name" value="LYSOZYME-LIKE PROTEIN-RELATED"/>
    <property type="match status" value="1"/>
</dbReference>
<dbReference type="InterPro" id="IPR012827">
    <property type="entry name" value="Hemerythrin_metal-bd"/>
</dbReference>
<dbReference type="GO" id="GO:0004888">
    <property type="term" value="F:transmembrane signaling receptor activity"/>
    <property type="evidence" value="ECO:0007669"/>
    <property type="project" value="InterPro"/>
</dbReference>
<comment type="similarity">
    <text evidence="2">Belongs to the hemerythrin family.</text>
</comment>
<keyword evidence="3" id="KW-1003">Cell membrane</keyword>